<organism evidence="2 3">
    <name type="scientific">Paenibacillus glycanilyticus</name>
    <dbReference type="NCBI Taxonomy" id="126569"/>
    <lineage>
        <taxon>Bacteria</taxon>
        <taxon>Bacillati</taxon>
        <taxon>Bacillota</taxon>
        <taxon>Bacilli</taxon>
        <taxon>Bacillales</taxon>
        <taxon>Paenibacillaceae</taxon>
        <taxon>Paenibacillus</taxon>
    </lineage>
</organism>
<protein>
    <submittedName>
        <fullName evidence="2">Transcriptional regulator</fullName>
    </submittedName>
</protein>
<dbReference type="Pfam" id="PF13560">
    <property type="entry name" value="HTH_31"/>
    <property type="match status" value="1"/>
</dbReference>
<gene>
    <name evidence="2" type="ORF">PghCCS26_56400</name>
</gene>
<name>A0ABQ6NWP0_9BACL</name>
<feature type="domain" description="MmyB-like transcription regulator ligand binding" evidence="1">
    <location>
        <begin position="110"/>
        <end position="273"/>
    </location>
</feature>
<dbReference type="RefSeq" id="WP_317982105.1">
    <property type="nucleotide sequence ID" value="NZ_BTCL01000030.1"/>
</dbReference>
<keyword evidence="3" id="KW-1185">Reference proteome</keyword>
<dbReference type="InterPro" id="IPR041413">
    <property type="entry name" value="MLTR_LBD"/>
</dbReference>
<reference evidence="2 3" key="1">
    <citation type="submission" date="2023-05" db="EMBL/GenBank/DDBJ databases">
        <title>Draft genome of Paenibacillus sp. CCS26.</title>
        <authorList>
            <person name="Akita H."/>
            <person name="Shinto Y."/>
            <person name="Kimura Z."/>
        </authorList>
    </citation>
    <scope>NUCLEOTIDE SEQUENCE [LARGE SCALE GENOMIC DNA]</scope>
    <source>
        <strain evidence="2 3">CCS26</strain>
    </source>
</reference>
<proteinExistence type="predicted"/>
<accession>A0ABQ6NWP0</accession>
<dbReference type="InterPro" id="IPR010982">
    <property type="entry name" value="Lambda_DNA-bd_dom_sf"/>
</dbReference>
<dbReference type="EMBL" id="BTCL01000030">
    <property type="protein sequence ID" value="GMK48510.1"/>
    <property type="molecule type" value="Genomic_DNA"/>
</dbReference>
<dbReference type="Gene3D" id="3.30.450.180">
    <property type="match status" value="1"/>
</dbReference>
<dbReference type="InterPro" id="IPR001387">
    <property type="entry name" value="Cro/C1-type_HTH"/>
</dbReference>
<evidence type="ECO:0000313" key="3">
    <source>
        <dbReference type="Proteomes" id="UP001285921"/>
    </source>
</evidence>
<dbReference type="CDD" id="cd00093">
    <property type="entry name" value="HTH_XRE"/>
    <property type="match status" value="1"/>
</dbReference>
<comment type="caution">
    <text evidence="2">The sequence shown here is derived from an EMBL/GenBank/DDBJ whole genome shotgun (WGS) entry which is preliminary data.</text>
</comment>
<dbReference type="Gene3D" id="1.10.260.40">
    <property type="entry name" value="lambda repressor-like DNA-binding domains"/>
    <property type="match status" value="1"/>
</dbReference>
<evidence type="ECO:0000313" key="2">
    <source>
        <dbReference type="EMBL" id="GMK48510.1"/>
    </source>
</evidence>
<sequence>MDDSVRLKELAQFLKTRRARLSPEQAGLPASGRRRTPGLRRGEVAMLSGVSVDWYTWLEQARPIQVSAQVLDCISRALQLDADERKHLFLLAIQQVPADPSLDENGIGGNLQSFLDKQGTSPAFVTDQRLIIRAWNKAADLLYGPFESMSERERNTIWRSFHLPGVRELLKENWEKHARHRLAQFRAGYAKFPGDAWWLEMIDELQRTSDEFREWWPQHDVLNGPEGRKINYHPKAGTLEFNQLSFIVSDSPHFTVTVNLPADEQTVSKMEQLLLDSDANAPS</sequence>
<dbReference type="Pfam" id="PF17765">
    <property type="entry name" value="MLTR_LBD"/>
    <property type="match status" value="1"/>
</dbReference>
<evidence type="ECO:0000259" key="1">
    <source>
        <dbReference type="Pfam" id="PF17765"/>
    </source>
</evidence>
<dbReference type="Proteomes" id="UP001285921">
    <property type="component" value="Unassembled WGS sequence"/>
</dbReference>
<dbReference type="PANTHER" id="PTHR35010">
    <property type="entry name" value="BLL4672 PROTEIN-RELATED"/>
    <property type="match status" value="1"/>
</dbReference>